<comment type="function">
    <text evidence="4">Removes the phosphate from trehalose 6-phosphate to produce free trehalose.</text>
</comment>
<keyword evidence="4" id="KW-0460">Magnesium</keyword>
<evidence type="ECO:0000256" key="1">
    <source>
        <dbReference type="ARBA" id="ARBA00005199"/>
    </source>
</evidence>
<evidence type="ECO:0000313" key="5">
    <source>
        <dbReference type="EMBL" id="MDQ0465727.1"/>
    </source>
</evidence>
<dbReference type="EC" id="3.1.3.12" evidence="4"/>
<comment type="similarity">
    <text evidence="2 4">Belongs to the trehalose phosphatase family.</text>
</comment>
<gene>
    <name evidence="5" type="ORF">QO010_003519</name>
</gene>
<evidence type="ECO:0000313" key="6">
    <source>
        <dbReference type="Proteomes" id="UP001228905"/>
    </source>
</evidence>
<dbReference type="GO" id="GO:0004805">
    <property type="term" value="F:trehalose-phosphatase activity"/>
    <property type="evidence" value="ECO:0007669"/>
    <property type="project" value="UniProtKB-EC"/>
</dbReference>
<comment type="pathway">
    <text evidence="1 4">Glycan biosynthesis; trehalose biosynthesis.</text>
</comment>
<evidence type="ECO:0000256" key="2">
    <source>
        <dbReference type="ARBA" id="ARBA00008770"/>
    </source>
</evidence>
<sequence>MSLAETVAHLTRPDPLSGGEALFLDLDGTLSPIAPRPQDVGIDTRRNRLLARTAERLGGRLAVISGRTIDDIDRILESAVAAVSGIHGLERRSALGARFAAPVHPALDQVRADFQRLAAGAPGLLVEDKGASVALHYRGAPDFENRAIGLARRLADRTGLTLQAGSCVVELRTPGPDKGDAVAAFLAEPPFAGCRPVFVGDDLTDEDAFAFVERSGGMGVLVGPARETAASRRLADVEAVLAWLQEIVRA</sequence>
<dbReference type="Pfam" id="PF02358">
    <property type="entry name" value="Trehalose_PPase"/>
    <property type="match status" value="1"/>
</dbReference>
<dbReference type="EMBL" id="JAUSVS010000008">
    <property type="protein sequence ID" value="MDQ0465727.1"/>
    <property type="molecule type" value="Genomic_DNA"/>
</dbReference>
<evidence type="ECO:0000256" key="3">
    <source>
        <dbReference type="ARBA" id="ARBA00022801"/>
    </source>
</evidence>
<protein>
    <recommendedName>
        <fullName evidence="4">Trehalose 6-phosphate phosphatase</fullName>
        <ecNumber evidence="4">3.1.3.12</ecNumber>
    </recommendedName>
</protein>
<dbReference type="InterPro" id="IPR044651">
    <property type="entry name" value="OTSB-like"/>
</dbReference>
<dbReference type="Gene3D" id="3.40.50.1000">
    <property type="entry name" value="HAD superfamily/HAD-like"/>
    <property type="match status" value="1"/>
</dbReference>
<dbReference type="InterPro" id="IPR023214">
    <property type="entry name" value="HAD_sf"/>
</dbReference>
<keyword evidence="3 4" id="KW-0378">Hydrolase</keyword>
<dbReference type="SUPFAM" id="SSF56784">
    <property type="entry name" value="HAD-like"/>
    <property type="match status" value="1"/>
</dbReference>
<dbReference type="RefSeq" id="WP_307351290.1">
    <property type="nucleotide sequence ID" value="NZ_JAUSVS010000008.1"/>
</dbReference>
<reference evidence="5 6" key="1">
    <citation type="submission" date="2023-07" db="EMBL/GenBank/DDBJ databases">
        <title>Genomic Encyclopedia of Type Strains, Phase IV (KMG-IV): sequencing the most valuable type-strain genomes for metagenomic binning, comparative biology and taxonomic classification.</title>
        <authorList>
            <person name="Goeker M."/>
        </authorList>
    </citation>
    <scope>NUCLEOTIDE SEQUENCE [LARGE SCALE GENOMIC DNA]</scope>
    <source>
        <strain evidence="5 6">DSM 18695</strain>
    </source>
</reference>
<dbReference type="InterPro" id="IPR003337">
    <property type="entry name" value="Trehalose_PPase"/>
</dbReference>
<dbReference type="NCBIfam" id="TIGR01484">
    <property type="entry name" value="HAD-SF-IIB"/>
    <property type="match status" value="1"/>
</dbReference>
<dbReference type="NCBIfam" id="TIGR00685">
    <property type="entry name" value="T6PP"/>
    <property type="match status" value="1"/>
</dbReference>
<comment type="cofactor">
    <cofactor evidence="4">
        <name>Mg(2+)</name>
        <dbReference type="ChEBI" id="CHEBI:18420"/>
    </cofactor>
</comment>
<comment type="catalytic activity">
    <reaction evidence="4">
        <text>alpha,alpha-trehalose 6-phosphate + H2O = alpha,alpha-trehalose + phosphate</text>
        <dbReference type="Rhea" id="RHEA:23420"/>
        <dbReference type="ChEBI" id="CHEBI:15377"/>
        <dbReference type="ChEBI" id="CHEBI:16551"/>
        <dbReference type="ChEBI" id="CHEBI:43474"/>
        <dbReference type="ChEBI" id="CHEBI:58429"/>
        <dbReference type="EC" id="3.1.3.12"/>
    </reaction>
</comment>
<name>A0ABU0IUN8_9CAUL</name>
<proteinExistence type="inferred from homology"/>
<comment type="caution">
    <text evidence="5">The sequence shown here is derived from an EMBL/GenBank/DDBJ whole genome shotgun (WGS) entry which is preliminary data.</text>
</comment>
<dbReference type="PANTHER" id="PTHR43768">
    <property type="entry name" value="TREHALOSE 6-PHOSPHATE PHOSPHATASE"/>
    <property type="match status" value="1"/>
</dbReference>
<dbReference type="Proteomes" id="UP001228905">
    <property type="component" value="Unassembled WGS sequence"/>
</dbReference>
<accession>A0ABU0IUN8</accession>
<dbReference type="InterPro" id="IPR036412">
    <property type="entry name" value="HAD-like_sf"/>
</dbReference>
<keyword evidence="6" id="KW-1185">Reference proteome</keyword>
<dbReference type="CDD" id="cd01627">
    <property type="entry name" value="HAD_TPP"/>
    <property type="match status" value="1"/>
</dbReference>
<dbReference type="InterPro" id="IPR006379">
    <property type="entry name" value="HAD-SF_hydro_IIB"/>
</dbReference>
<dbReference type="Gene3D" id="3.30.70.1020">
    <property type="entry name" value="Trehalose-6-phosphate phosphatase related protein, domain 2"/>
    <property type="match status" value="1"/>
</dbReference>
<keyword evidence="4" id="KW-0479">Metal-binding</keyword>
<organism evidence="5 6">
    <name type="scientific">Caulobacter ginsengisoli</name>
    <dbReference type="NCBI Taxonomy" id="400775"/>
    <lineage>
        <taxon>Bacteria</taxon>
        <taxon>Pseudomonadati</taxon>
        <taxon>Pseudomonadota</taxon>
        <taxon>Alphaproteobacteria</taxon>
        <taxon>Caulobacterales</taxon>
        <taxon>Caulobacteraceae</taxon>
        <taxon>Caulobacter</taxon>
    </lineage>
</organism>
<evidence type="ECO:0000256" key="4">
    <source>
        <dbReference type="RuleBase" id="RU361117"/>
    </source>
</evidence>
<dbReference type="PANTHER" id="PTHR43768:SF3">
    <property type="entry name" value="TREHALOSE 6-PHOSPHATE PHOSPHATASE"/>
    <property type="match status" value="1"/>
</dbReference>